<proteinExistence type="predicted"/>
<dbReference type="Proteomes" id="UP000789901">
    <property type="component" value="Unassembled WGS sequence"/>
</dbReference>
<dbReference type="EMBL" id="CAJVQB010001289">
    <property type="protein sequence ID" value="CAG8529402.1"/>
    <property type="molecule type" value="Genomic_DNA"/>
</dbReference>
<gene>
    <name evidence="1" type="ORF">GMARGA_LOCUS3546</name>
</gene>
<evidence type="ECO:0000313" key="2">
    <source>
        <dbReference type="Proteomes" id="UP000789901"/>
    </source>
</evidence>
<comment type="caution">
    <text evidence="1">The sequence shown here is derived from an EMBL/GenBank/DDBJ whole genome shotgun (WGS) entry which is preliminary data.</text>
</comment>
<keyword evidence="2" id="KW-1185">Reference proteome</keyword>
<sequence>MTWKEQYQNKGARENWEEFVEPITVEETMRIIAHAPLNKATRPSMISNEILKRLLSPSRLWTLKTSLERLKKKKDATDKVRLQHYKLNVNLGQLTPCKVCEILAVNWKTKNCFIERDSSKLWVVQVDCKNRIHGRVECFGKTNIWIAESKGKKCSTNIIDPEEDWYWQMYNKNNSNSDEYIVLFPKHNDQSDMLRITIVEKIIGTRHICNKSWPFKKKLMITTLLLIITIARYKLVINVKTNCPKLVQMMEQNRKIPNYLAESRTRQELGVYLASLNTAKILKCIQLHFTIIENEDRSHQQEIQLLCLEFVPHKFNYEHPQICLNGQYNS</sequence>
<name>A0ABM8W5D1_GIGMA</name>
<evidence type="ECO:0000313" key="1">
    <source>
        <dbReference type="EMBL" id="CAG8529402.1"/>
    </source>
</evidence>
<organism evidence="1 2">
    <name type="scientific">Gigaspora margarita</name>
    <dbReference type="NCBI Taxonomy" id="4874"/>
    <lineage>
        <taxon>Eukaryota</taxon>
        <taxon>Fungi</taxon>
        <taxon>Fungi incertae sedis</taxon>
        <taxon>Mucoromycota</taxon>
        <taxon>Glomeromycotina</taxon>
        <taxon>Glomeromycetes</taxon>
        <taxon>Diversisporales</taxon>
        <taxon>Gigasporaceae</taxon>
        <taxon>Gigaspora</taxon>
    </lineage>
</organism>
<reference evidence="1 2" key="1">
    <citation type="submission" date="2021-06" db="EMBL/GenBank/DDBJ databases">
        <authorList>
            <person name="Kallberg Y."/>
            <person name="Tangrot J."/>
            <person name="Rosling A."/>
        </authorList>
    </citation>
    <scope>NUCLEOTIDE SEQUENCE [LARGE SCALE GENOMIC DNA]</scope>
    <source>
        <strain evidence="1 2">120-4 pot B 10/14</strain>
    </source>
</reference>
<protein>
    <submittedName>
        <fullName evidence="1">6679_t:CDS:1</fullName>
    </submittedName>
</protein>
<accession>A0ABM8W5D1</accession>